<feature type="domain" description="Chitin-binding type-2" evidence="8">
    <location>
        <begin position="235"/>
        <end position="292"/>
    </location>
</feature>
<evidence type="ECO:0000313" key="10">
    <source>
        <dbReference type="Proteomes" id="UP000192578"/>
    </source>
</evidence>
<feature type="signal peptide" evidence="7">
    <location>
        <begin position="1"/>
        <end position="34"/>
    </location>
</feature>
<feature type="domain" description="Chitin-binding type-2" evidence="8">
    <location>
        <begin position="1148"/>
        <end position="1205"/>
    </location>
</feature>
<feature type="region of interest" description="Disordered" evidence="6">
    <location>
        <begin position="1257"/>
        <end position="1304"/>
    </location>
</feature>
<feature type="region of interest" description="Disordered" evidence="6">
    <location>
        <begin position="486"/>
        <end position="506"/>
    </location>
</feature>
<keyword evidence="1" id="KW-0147">Chitin-binding</keyword>
<dbReference type="PROSITE" id="PS50940">
    <property type="entry name" value="CHIT_BIND_II"/>
    <property type="match status" value="18"/>
</dbReference>
<comment type="caution">
    <text evidence="9">The sequence shown here is derived from an EMBL/GenBank/DDBJ whole genome shotgun (WGS) entry which is preliminary data.</text>
</comment>
<evidence type="ECO:0000256" key="4">
    <source>
        <dbReference type="ARBA" id="ARBA00023157"/>
    </source>
</evidence>
<dbReference type="GO" id="GO:0005576">
    <property type="term" value="C:extracellular region"/>
    <property type="evidence" value="ECO:0007669"/>
    <property type="project" value="InterPro"/>
</dbReference>
<feature type="domain" description="Chitin-binding type-2" evidence="8">
    <location>
        <begin position="2276"/>
        <end position="2333"/>
    </location>
</feature>
<feature type="domain" description="Chitin-binding type-2" evidence="8">
    <location>
        <begin position="1863"/>
        <end position="1920"/>
    </location>
</feature>
<evidence type="ECO:0000256" key="2">
    <source>
        <dbReference type="ARBA" id="ARBA00022729"/>
    </source>
</evidence>
<feature type="compositionally biased region" description="Polar residues" evidence="6">
    <location>
        <begin position="423"/>
        <end position="443"/>
    </location>
</feature>
<feature type="domain" description="Chitin-binding type-2" evidence="8">
    <location>
        <begin position="2586"/>
        <end position="2643"/>
    </location>
</feature>
<feature type="domain" description="Chitin-binding type-2" evidence="8">
    <location>
        <begin position="2077"/>
        <end position="2135"/>
    </location>
</feature>
<dbReference type="Pfam" id="PF01607">
    <property type="entry name" value="CBM_14"/>
    <property type="match status" value="15"/>
</dbReference>
<dbReference type="InterPro" id="IPR036508">
    <property type="entry name" value="Chitin-bd_dom_sf"/>
</dbReference>
<keyword evidence="10" id="KW-1185">Reference proteome</keyword>
<feature type="compositionally biased region" description="Low complexity" evidence="6">
    <location>
        <begin position="611"/>
        <end position="630"/>
    </location>
</feature>
<proteinExistence type="predicted"/>
<feature type="compositionally biased region" description="Polar residues" evidence="6">
    <location>
        <begin position="359"/>
        <end position="395"/>
    </location>
</feature>
<feature type="domain" description="Chitin-binding type-2" evidence="8">
    <location>
        <begin position="2764"/>
        <end position="2820"/>
    </location>
</feature>
<accession>A0A1W0X2T6</accession>
<gene>
    <name evidence="9" type="ORF">BV898_04531</name>
</gene>
<feature type="compositionally biased region" description="Polar residues" evidence="6">
    <location>
        <begin position="583"/>
        <end position="595"/>
    </location>
</feature>
<feature type="compositionally biased region" description="Polar residues" evidence="6">
    <location>
        <begin position="638"/>
        <end position="648"/>
    </location>
</feature>
<reference evidence="10" key="1">
    <citation type="submission" date="2017-01" db="EMBL/GenBank/DDBJ databases">
        <title>Comparative genomics of anhydrobiosis in the tardigrade Hypsibius dujardini.</title>
        <authorList>
            <person name="Yoshida Y."/>
            <person name="Koutsovoulos G."/>
            <person name="Laetsch D."/>
            <person name="Stevens L."/>
            <person name="Kumar S."/>
            <person name="Horikawa D."/>
            <person name="Ishino K."/>
            <person name="Komine S."/>
            <person name="Tomita M."/>
            <person name="Blaxter M."/>
            <person name="Arakawa K."/>
        </authorList>
    </citation>
    <scope>NUCLEOTIDE SEQUENCE [LARGE SCALE GENOMIC DNA]</scope>
    <source>
        <strain evidence="10">Z151</strain>
    </source>
</reference>
<feature type="domain" description="Chitin-binding type-2" evidence="8">
    <location>
        <begin position="2849"/>
        <end position="2906"/>
    </location>
</feature>
<feature type="compositionally biased region" description="Low complexity" evidence="6">
    <location>
        <begin position="1386"/>
        <end position="1402"/>
    </location>
</feature>
<evidence type="ECO:0000259" key="8">
    <source>
        <dbReference type="PROSITE" id="PS50940"/>
    </source>
</evidence>
<feature type="chain" id="PRO_5012958248" description="Chitin-binding type-2 domain-containing protein" evidence="7">
    <location>
        <begin position="35"/>
        <end position="2908"/>
    </location>
</feature>
<dbReference type="PANTHER" id="PTHR23301:SF0">
    <property type="entry name" value="CHITIN-BINDING TYPE-2 DOMAIN-CONTAINING PROTEIN-RELATED"/>
    <property type="match status" value="1"/>
</dbReference>
<keyword evidence="3" id="KW-0677">Repeat</keyword>
<feature type="domain" description="Chitin-binding type-2" evidence="8">
    <location>
        <begin position="2675"/>
        <end position="2733"/>
    </location>
</feature>
<evidence type="ECO:0000256" key="6">
    <source>
        <dbReference type="SAM" id="MobiDB-lite"/>
    </source>
</evidence>
<feature type="domain" description="Chitin-binding type-2" evidence="8">
    <location>
        <begin position="902"/>
        <end position="958"/>
    </location>
</feature>
<feature type="region of interest" description="Disordered" evidence="6">
    <location>
        <begin position="335"/>
        <end position="443"/>
    </location>
</feature>
<dbReference type="GO" id="GO:0008061">
    <property type="term" value="F:chitin binding"/>
    <property type="evidence" value="ECO:0007669"/>
    <property type="project" value="UniProtKB-KW"/>
</dbReference>
<evidence type="ECO:0000313" key="9">
    <source>
        <dbReference type="EMBL" id="OQV21632.1"/>
    </source>
</evidence>
<feature type="domain" description="Chitin-binding type-2" evidence="8">
    <location>
        <begin position="1660"/>
        <end position="1718"/>
    </location>
</feature>
<dbReference type="SMART" id="SM00494">
    <property type="entry name" value="ChtBD2"/>
    <property type="match status" value="18"/>
</dbReference>
<feature type="compositionally biased region" description="Polar residues" evidence="6">
    <location>
        <begin position="335"/>
        <end position="352"/>
    </location>
</feature>
<evidence type="ECO:0000256" key="5">
    <source>
        <dbReference type="ARBA" id="ARBA00023180"/>
    </source>
</evidence>
<dbReference type="SUPFAM" id="SSF57625">
    <property type="entry name" value="Invertebrate chitin-binding proteins"/>
    <property type="match status" value="17"/>
</dbReference>
<dbReference type="Gene3D" id="2.170.140.10">
    <property type="entry name" value="Chitin binding domain"/>
    <property type="match status" value="12"/>
</dbReference>
<dbReference type="InterPro" id="IPR051940">
    <property type="entry name" value="Chitin_bind-dev_reg"/>
</dbReference>
<protein>
    <recommendedName>
        <fullName evidence="8">Chitin-binding type-2 domain-containing protein</fullName>
    </recommendedName>
</protein>
<feature type="domain" description="Chitin-binding type-2" evidence="8">
    <location>
        <begin position="1054"/>
        <end position="1112"/>
    </location>
</feature>
<sequence length="2908" mass="314925">MFPDRTRGTMATLHCSIGLLGFALWLRLTALVQCQTSAMTEPFGAGKETDAMGQEVLTTDNLPMTLSCAGRSGFYPDPAHLCAVYYLCSPDGSRVTFECPIGKTFDAISQSCRDALKVSCLEDEFAPVTTIKPKKLRAYDDSLGLNITFANVANQVIPEKTPLTLPGEDAFISMPSDQQPFYVTAQSNPFNNEYFSTTNKVQSRIGGIFSKKVPLQQAPQAVTVPQVIQRLNGSTFNCLGRQGYFPDVSQRCNVYFFCDPAGEALKFQCPLDLAFDRREQACVLPASTNCSVASAGTVEFGVKQLSVSNGGTSGNFPGAPAAAVAGLGLPPLPGQNVQTSSFSQTVIQTQGPSPAAGNGQLNNNPFLPSGALQSGSLYNNQQQPGTGGQASSFPNINIPGQGSYGSGQQQQGNFPLGSGALTGVNQQGNPYGTDSGSNVYATDTGNAGGLNSLLYQGINSATSQQSQGQSGQQAQGPQNQNYIQFPQQQQPQQGTQQQTFFQQTSQSVSNGVAPQAAFQAPVSQVAQLPQLPSIPLQQAPALQQVQQPVIQAPGYASNPSSQTIQQSQQVIRQPLQQPAVQAPTFQQGPSQQYATQGPGGSGYAPPLIRNPQQPQVPQQTFTQAQLQYTQPPAPQSPNFPQQPITQLPNYPVLPGSSGTYGGGNQRPPQQQYATQGPSSGYGAAGGGNQFQNQNQNQNQNQQFPNQGLQGLGQQQTQQGSQGFGQQNSGFGQQNQGLQGFGQQNQGLQQPGQLPFNQGPGQQQLNQLNQGPGQQQPNQFNQGPGQQQPNQFNQGPSQQQPNQFNQGPGQQQPNQFNQGTGSNQLQPGFSLQGSGQFGRDEPPAVHPTDAASFGPNGPASSGPTSAEGVAGLSVTLVPPTPGMENNFPKKDLTLAPQNVPQIDASCNGLARGFYAMPGCQNYFYCSTFGERLNYSCQAGTLWNTAKGLCEEETRMRCSNPLAGADQALEDQPSFFNCTGRSGSFPDLPSGCRFFHRCNPTGQAETHQCAGRLLFSPELDQCAEPDKVVCPNITDPILSTNWTPLFGEANKSLRAKFTCLGMPAGRYANVEENCRSFWICDETGQNKLQQCPNGTVFDNTVQACDDTPTVDCEKQFLLSFHDAMANVGMLTSRTTEGTTPIVIPKLLKQEFSCGGKNGFFADVFNDCRTYFYCAADGKHYMFTCPLNYRYHEVKEACDAPERTPCQSALNRGGDQQFNPGSSGITVTGIRNTTIAAEMDGQASHLQPIIRLEGTERVRGPPTINGWIPLPQTDSREERHPHHHPQQHPRTLFDPRWNPFPPNDHHFFAPHQLQLQQTTPPSSQPRVVNGFVVGSSSAGELHFDPTFRQARPELFTPSSQFRTLPDQLPPLPQRLHPTTSPLTNPPPRSSSSSSSSHRAFSDSESTSLRQNTRDLFPSISFSGPFAPSSLSPTDSPLSAAARFNSLSNPPAQLTAPLRHLDQLTSHQLAQLEQRLIIAEGRLNEAAFRNRQLEQQAQQLRPTPLGFSEPPTGALPAGFAAQSKNPAESLFFESSKSSGFSGAFERPRSPVQTGFFEPSRTSSQSGFFDQPRNRQGEALLIGTQIAAQHHQHLIEQLHRSTPHPLSGPNPLVPIPTTRFPFLPNNGLQNDFASTSPSNALHILPSTSFLPDFPTRNPTSPSSPSSECPVGREGYFADTDSDCRNYLFCDGHGGRILHSCPPGMAFNATLFACDIDIFLACQRAFTGTTSRKFLTSTPPAAVPDGMNACFQRRAGYYAEFSTACTDFFYCAPTGNAGMAEKIDYQCPQNFFFDEYRGVCVEHGGCLPAHVSQGQFDGSGSTAAHQLTQLGTALASAQVRVPRQFEQLQQPSIAFFDPSFLGRQGEEFRFTCKEMGHFADFDSGCVGFWNCEDLAMPARFVKCPAGLLFDPLQRQCVASFLVKCLPPDEASRRKALAPGAFQCHGKKSSSFYADVSEGCRKFHHCTAEGEMLSYTCPFDWLFNEKVGECVQPDNFTCPLPTSKKHSDYSCHGKTGYYASFDHHCQIFHLCRLNGSRTTMSCPPVMVFDENEAKCIYGTACVPAVAPSEQMDASAGSIHSIGQAFECPAGSTGFFGDPLYGCRVYWQCVDGVKVQNRTCPGYLRFNATMETCDNPASVICRDPFVLEALFPGLIRGLVSTNIQMQIPGFNQFRVPLSTLNQQKALNSPSAPVIGPDFAQFMSRPGCDLGQIGFFADLKSNCRTFFHCGEDQSKRHFACPGHMLFDETLMRCQEDTIAVCSSPKTIRLLSSSQGSSMPEGSVAVGFCSRGIGIFADVQSGCRNFFTCHANGSLVNQTCPSLLLFNERSLFCDWPSHVRCGETVVHSQNLLSGLSENQFTEKFDPASGVLFPGISSFPSAAFRPGDAIPDNLFGRHQGPLQISPSELFSQDVNKAFSPDLRSRSNGATGMFTSEIALDPAKPHPGNPAPALRLHLELPIPLQGGPSDPPSPGSNKPTSLFRPSQRLIDPYEIYQQLRRKWNNRLTTPTTTAGSTTTTAIPGMEEGEYEPEEGILPGAAGVTTPSPLPGGTTVIVAKPPLAPLVMDATGGTPNPMLADAAGKTGRTIPTDPLRSHGVDCYGKKGYFLSPNTACKSYVFCKPTGAIYSFTCPGDYLYNADKEICDWPENVLCLPGSSHTVPKPPTRRWRRNVSATIENGTAKHSEPAECSGPSGYFANVTDGCLSFYYCTENNTVVDYQCPDPQLRFDQLRGVCDWGTRVKCGNETDMAIGTTAMPVTSPMPFAVEVFQETTIPDGGCPATGFYADINSDCRNFSFCTPEGSRLNYSCPDGHRYDESKDKCQNDSATTCQGLKSYSRAAYGKKVRLVTRTRLLSTNGENSIDCRNRRGLYADPRSHCSNFFYCSPQGLKFEYSCPENMAFNNAVNACDEPSNSSCSPMP</sequence>
<dbReference type="Proteomes" id="UP000192578">
    <property type="component" value="Unassembled WGS sequence"/>
</dbReference>
<name>A0A1W0X2T6_HYPEX</name>
<evidence type="ECO:0000256" key="1">
    <source>
        <dbReference type="ARBA" id="ARBA00022669"/>
    </source>
</evidence>
<feature type="compositionally biased region" description="Low complexity" evidence="6">
    <location>
        <begin position="689"/>
        <end position="820"/>
    </location>
</feature>
<feature type="region of interest" description="Disordered" evidence="6">
    <location>
        <begin position="1356"/>
        <end position="1406"/>
    </location>
</feature>
<dbReference type="PANTHER" id="PTHR23301">
    <property type="entry name" value="CHITIN BINDING PERITROPHIN-A"/>
    <property type="match status" value="1"/>
</dbReference>
<feature type="compositionally biased region" description="Low complexity" evidence="6">
    <location>
        <begin position="553"/>
        <end position="578"/>
    </location>
</feature>
<evidence type="ECO:0000256" key="3">
    <source>
        <dbReference type="ARBA" id="ARBA00022737"/>
    </source>
</evidence>
<feature type="compositionally biased region" description="Low complexity" evidence="6">
    <location>
        <begin position="1370"/>
        <end position="1379"/>
    </location>
</feature>
<keyword evidence="4" id="KW-1015">Disulfide bond</keyword>
<feature type="domain" description="Chitin-binding type-2" evidence="8">
    <location>
        <begin position="1741"/>
        <end position="1802"/>
    </location>
</feature>
<feature type="domain" description="Chitin-binding type-2" evidence="8">
    <location>
        <begin position="65"/>
        <end position="122"/>
    </location>
</feature>
<keyword evidence="2 7" id="KW-0732">Signal</keyword>
<feature type="domain" description="Chitin-binding type-2" evidence="8">
    <location>
        <begin position="2001"/>
        <end position="2056"/>
    </location>
</feature>
<organism evidence="9 10">
    <name type="scientific">Hypsibius exemplaris</name>
    <name type="common">Freshwater tardigrade</name>
    <dbReference type="NCBI Taxonomy" id="2072580"/>
    <lineage>
        <taxon>Eukaryota</taxon>
        <taxon>Metazoa</taxon>
        <taxon>Ecdysozoa</taxon>
        <taxon>Tardigrada</taxon>
        <taxon>Eutardigrada</taxon>
        <taxon>Parachela</taxon>
        <taxon>Hypsibioidea</taxon>
        <taxon>Hypsibiidae</taxon>
        <taxon>Hypsibius</taxon>
    </lineage>
</organism>
<keyword evidence="5" id="KW-0325">Glycoprotein</keyword>
<feature type="compositionally biased region" description="Polar residues" evidence="6">
    <location>
        <begin position="821"/>
        <end position="833"/>
    </location>
</feature>
<feature type="domain" description="Chitin-binding type-2" evidence="8">
    <location>
        <begin position="973"/>
        <end position="1030"/>
    </location>
</feature>
<dbReference type="InterPro" id="IPR002557">
    <property type="entry name" value="Chitin-bd_dom"/>
</dbReference>
<feature type="region of interest" description="Disordered" evidence="6">
    <location>
        <begin position="553"/>
        <end position="866"/>
    </location>
</feature>
<evidence type="ECO:0000256" key="7">
    <source>
        <dbReference type="SAM" id="SignalP"/>
    </source>
</evidence>
<feature type="region of interest" description="Disordered" evidence="6">
    <location>
        <begin position="2449"/>
        <end position="2475"/>
    </location>
</feature>
<feature type="domain" description="Chitin-binding type-2" evidence="8">
    <location>
        <begin position="2196"/>
        <end position="2254"/>
    </location>
</feature>
<dbReference type="EMBL" id="MTYJ01000022">
    <property type="protein sequence ID" value="OQV21632.1"/>
    <property type="molecule type" value="Genomic_DNA"/>
</dbReference>
<feature type="domain" description="Chitin-binding type-2" evidence="8">
    <location>
        <begin position="1934"/>
        <end position="1993"/>
    </location>
</feature>
<dbReference type="OrthoDB" id="7250310at2759"/>
<feature type="compositionally biased region" description="Polar residues" evidence="6">
    <location>
        <begin position="666"/>
        <end position="678"/>
    </location>
</feature>